<gene>
    <name evidence="4" type="ORF">J1M35_05355</name>
</gene>
<sequence length="369" mass="39202">MAQRDAVLDRLERQILILANGHRSADALREMMGPSAAPVIDRLLERRLLMLETTPAPGGAMGAGAPPATATAPSTLGDAPSSLQFANTEAALQALTDQAGPVPAYHADATVLRVYAGGLKGTELQLLRAAAALSQRQRVSLTLLEEHEAALAEVVMLAGDTEAMRQRLQMPWMDDLPIVWLGGGPAPEGEHVIPRPVPWVRLPTLLGEMLSLATPTPSPAPARTQRKPRVLIVDDSLAVRRHLAHVLANAGLELAEADSGEAALIAFKEDQRGFDCVLLDVMMPGIDGYDTCRALKHTYVRQREPAIIMLTSRSSPFDRIRGKFAGCDAYLGKPVDVPKLMSTLGRFVALAASGAGGAAAMPAAAFKTT</sequence>
<feature type="modified residue" description="4-aspartylphosphate" evidence="2">
    <location>
        <position position="280"/>
    </location>
</feature>
<dbReference type="GO" id="GO:0000160">
    <property type="term" value="P:phosphorelay signal transduction system"/>
    <property type="evidence" value="ECO:0007669"/>
    <property type="project" value="InterPro"/>
</dbReference>
<dbReference type="InterPro" id="IPR011006">
    <property type="entry name" value="CheY-like_superfamily"/>
</dbReference>
<dbReference type="PANTHER" id="PTHR44591:SF3">
    <property type="entry name" value="RESPONSE REGULATORY DOMAIN-CONTAINING PROTEIN"/>
    <property type="match status" value="1"/>
</dbReference>
<dbReference type="PANTHER" id="PTHR44591">
    <property type="entry name" value="STRESS RESPONSE REGULATOR PROTEIN 1"/>
    <property type="match status" value="1"/>
</dbReference>
<evidence type="ECO:0000256" key="2">
    <source>
        <dbReference type="PROSITE-ProRule" id="PRU00169"/>
    </source>
</evidence>
<dbReference type="AlphaFoldDB" id="A0A975H6T2"/>
<dbReference type="SUPFAM" id="SSF52172">
    <property type="entry name" value="CheY-like"/>
    <property type="match status" value="1"/>
</dbReference>
<evidence type="ECO:0000313" key="4">
    <source>
        <dbReference type="EMBL" id="QTD46322.1"/>
    </source>
</evidence>
<dbReference type="PROSITE" id="PS50110">
    <property type="entry name" value="RESPONSE_REGULATORY"/>
    <property type="match status" value="1"/>
</dbReference>
<feature type="domain" description="Response regulatory" evidence="3">
    <location>
        <begin position="229"/>
        <end position="348"/>
    </location>
</feature>
<keyword evidence="5" id="KW-1185">Reference proteome</keyword>
<reference evidence="4" key="1">
    <citation type="submission" date="2021-03" db="EMBL/GenBank/DDBJ databases">
        <title>Ottowia sp. 27C isolated from the cloaca of a Giant Asian pond turtle (Heosemys grandis).</title>
        <authorList>
            <person name="Spergser J."/>
            <person name="Busse H.-J."/>
        </authorList>
    </citation>
    <scope>NUCLEOTIDE SEQUENCE</scope>
    <source>
        <strain evidence="4">27C</strain>
    </source>
</reference>
<name>A0A975H6T2_9BURK</name>
<dbReference type="CDD" id="cd17574">
    <property type="entry name" value="REC_OmpR"/>
    <property type="match status" value="1"/>
</dbReference>
<dbReference type="Gene3D" id="3.40.50.2300">
    <property type="match status" value="1"/>
</dbReference>
<dbReference type="RefSeq" id="WP_208010221.1">
    <property type="nucleotide sequence ID" value="NZ_CP071796.1"/>
</dbReference>
<dbReference type="Pfam" id="PF00072">
    <property type="entry name" value="Response_reg"/>
    <property type="match status" value="1"/>
</dbReference>
<dbReference type="Proteomes" id="UP000663903">
    <property type="component" value="Chromosome"/>
</dbReference>
<organism evidence="4 5">
    <name type="scientific">Ottowia testudinis</name>
    <dbReference type="NCBI Taxonomy" id="2816950"/>
    <lineage>
        <taxon>Bacteria</taxon>
        <taxon>Pseudomonadati</taxon>
        <taxon>Pseudomonadota</taxon>
        <taxon>Betaproteobacteria</taxon>
        <taxon>Burkholderiales</taxon>
        <taxon>Comamonadaceae</taxon>
        <taxon>Ottowia</taxon>
    </lineage>
</organism>
<dbReference type="InterPro" id="IPR050595">
    <property type="entry name" value="Bact_response_regulator"/>
</dbReference>
<dbReference type="SMART" id="SM00448">
    <property type="entry name" value="REC"/>
    <property type="match status" value="1"/>
</dbReference>
<protein>
    <submittedName>
        <fullName evidence="4">Response regulator</fullName>
    </submittedName>
</protein>
<evidence type="ECO:0000313" key="5">
    <source>
        <dbReference type="Proteomes" id="UP000663903"/>
    </source>
</evidence>
<keyword evidence="1 2" id="KW-0597">Phosphoprotein</keyword>
<proteinExistence type="predicted"/>
<dbReference type="InterPro" id="IPR001789">
    <property type="entry name" value="Sig_transdc_resp-reg_receiver"/>
</dbReference>
<dbReference type="KEGG" id="otd:J1M35_05355"/>
<evidence type="ECO:0000256" key="1">
    <source>
        <dbReference type="ARBA" id="ARBA00022553"/>
    </source>
</evidence>
<accession>A0A975H6T2</accession>
<evidence type="ECO:0000259" key="3">
    <source>
        <dbReference type="PROSITE" id="PS50110"/>
    </source>
</evidence>
<dbReference type="EMBL" id="CP071796">
    <property type="protein sequence ID" value="QTD46322.1"/>
    <property type="molecule type" value="Genomic_DNA"/>
</dbReference>